<gene>
    <name evidence="8" type="ORF">SPPG_05566</name>
</gene>
<feature type="transmembrane region" description="Helical" evidence="7">
    <location>
        <begin position="261"/>
        <end position="283"/>
    </location>
</feature>
<evidence type="ECO:0000313" key="8">
    <source>
        <dbReference type="EMBL" id="KNC99316.1"/>
    </source>
</evidence>
<dbReference type="STRING" id="645134.A0A0L0HE71"/>
<keyword evidence="3 7" id="KW-0812">Transmembrane</keyword>
<dbReference type="RefSeq" id="XP_016607356.1">
    <property type="nucleotide sequence ID" value="XM_016753773.1"/>
</dbReference>
<dbReference type="GO" id="GO:0016020">
    <property type="term" value="C:membrane"/>
    <property type="evidence" value="ECO:0007669"/>
    <property type="project" value="UniProtKB-SubCell"/>
</dbReference>
<dbReference type="Pfam" id="PF02990">
    <property type="entry name" value="EMP70"/>
    <property type="match status" value="1"/>
</dbReference>
<evidence type="ECO:0000256" key="3">
    <source>
        <dbReference type="ARBA" id="ARBA00022692"/>
    </source>
</evidence>
<dbReference type="GO" id="GO:0007034">
    <property type="term" value="P:vacuolar transport"/>
    <property type="evidence" value="ECO:0007669"/>
    <property type="project" value="TreeGrafter"/>
</dbReference>
<dbReference type="GO" id="GO:0005737">
    <property type="term" value="C:cytoplasm"/>
    <property type="evidence" value="ECO:0007669"/>
    <property type="project" value="UniProtKB-ARBA"/>
</dbReference>
<dbReference type="PANTHER" id="PTHR10766:SF111">
    <property type="entry name" value="TRANSMEMBRANE 9 SUPERFAMILY MEMBER 2"/>
    <property type="match status" value="1"/>
</dbReference>
<reference evidence="8 9" key="1">
    <citation type="submission" date="2009-08" db="EMBL/GenBank/DDBJ databases">
        <title>The Genome Sequence of Spizellomyces punctatus strain DAOM BR117.</title>
        <authorList>
            <consortium name="The Broad Institute Genome Sequencing Platform"/>
            <person name="Russ C."/>
            <person name="Cuomo C."/>
            <person name="Shea T."/>
            <person name="Young S.K."/>
            <person name="Zeng Q."/>
            <person name="Koehrsen M."/>
            <person name="Haas B."/>
            <person name="Borodovsky M."/>
            <person name="Guigo R."/>
            <person name="Alvarado L."/>
            <person name="Berlin A."/>
            <person name="Bochicchio J."/>
            <person name="Borenstein D."/>
            <person name="Chapman S."/>
            <person name="Chen Z."/>
            <person name="Engels R."/>
            <person name="Freedman E."/>
            <person name="Gellesch M."/>
            <person name="Goldberg J."/>
            <person name="Griggs A."/>
            <person name="Gujja S."/>
            <person name="Heiman D."/>
            <person name="Hepburn T."/>
            <person name="Howarth C."/>
            <person name="Jen D."/>
            <person name="Larson L."/>
            <person name="Lewis B."/>
            <person name="Mehta T."/>
            <person name="Park D."/>
            <person name="Pearson M."/>
            <person name="Roberts A."/>
            <person name="Saif S."/>
            <person name="Shenoy N."/>
            <person name="Sisk P."/>
            <person name="Stolte C."/>
            <person name="Sykes S."/>
            <person name="Thomson T."/>
            <person name="Walk T."/>
            <person name="White J."/>
            <person name="Yandava C."/>
            <person name="Burger G."/>
            <person name="Gray M.W."/>
            <person name="Holland P.W.H."/>
            <person name="King N."/>
            <person name="Lang F.B.F."/>
            <person name="Roger A.J."/>
            <person name="Ruiz-Trillo I."/>
            <person name="Lander E."/>
            <person name="Nusbaum C."/>
        </authorList>
    </citation>
    <scope>NUCLEOTIDE SEQUENCE [LARGE SCALE GENOMIC DNA]</scope>
    <source>
        <strain evidence="8 9">DAOM BR117</strain>
    </source>
</reference>
<evidence type="ECO:0000256" key="7">
    <source>
        <dbReference type="RuleBase" id="RU363079"/>
    </source>
</evidence>
<feature type="signal peptide" evidence="7">
    <location>
        <begin position="1"/>
        <end position="18"/>
    </location>
</feature>
<evidence type="ECO:0000313" key="9">
    <source>
        <dbReference type="Proteomes" id="UP000053201"/>
    </source>
</evidence>
<evidence type="ECO:0000256" key="6">
    <source>
        <dbReference type="ARBA" id="ARBA00023136"/>
    </source>
</evidence>
<accession>A0A0L0HE71</accession>
<dbReference type="InterPro" id="IPR004240">
    <property type="entry name" value="EMP70"/>
</dbReference>
<comment type="subcellular location">
    <subcellularLocation>
        <location evidence="1">Membrane</location>
        <topology evidence="1">Multi-pass membrane protein</topology>
    </subcellularLocation>
</comment>
<organism evidence="8 9">
    <name type="scientific">Spizellomyces punctatus (strain DAOM BR117)</name>
    <dbReference type="NCBI Taxonomy" id="645134"/>
    <lineage>
        <taxon>Eukaryota</taxon>
        <taxon>Fungi</taxon>
        <taxon>Fungi incertae sedis</taxon>
        <taxon>Chytridiomycota</taxon>
        <taxon>Chytridiomycota incertae sedis</taxon>
        <taxon>Chytridiomycetes</taxon>
        <taxon>Spizellomycetales</taxon>
        <taxon>Spizellomycetaceae</taxon>
        <taxon>Spizellomyces</taxon>
    </lineage>
</organism>
<evidence type="ECO:0000256" key="1">
    <source>
        <dbReference type="ARBA" id="ARBA00004141"/>
    </source>
</evidence>
<dbReference type="EMBL" id="KQ257458">
    <property type="protein sequence ID" value="KNC99316.1"/>
    <property type="molecule type" value="Genomic_DNA"/>
</dbReference>
<sequence>MRALQFTTLLTLLASASAFYLPGVAPKDYRKEAPVELAVNVLTSADTLLPYDYYYEKFHHVKPETEENKRESLGSILFGDRLHNSAFKLKMLINETCQLLGEVTVPAADAKFINLRIKEQYQHNWYVDGLPAASLVTYSDDDSDEDKYYSIGFDMGQYDHDAANPTMYLNNHYDIHIRYHSDEKNDLYRVVGILVWPYSVKSWPDKSDCIPDPKQIPTMQLSETAETKVRYTYNVFWEWSSVSWGTRWDHYLYTLDPQIHWFSIVNSIVIVFMLTGMIGMILLRALHKDIARYNTFGDEDGGQEDFGWKLVHADVFRPPTHRMLLSVLLGNGAQLLCMTGITLVFAVLGFLSPSSRGSLSTVALIFYVCFASVAGYVSARVYKMLQGEYWRRNVVMTATLVPGYVYLRFRTIRNLTHLI</sequence>
<keyword evidence="9" id="KW-1185">Reference proteome</keyword>
<feature type="transmembrane region" description="Helical" evidence="7">
    <location>
        <begin position="327"/>
        <end position="351"/>
    </location>
</feature>
<feature type="chain" id="PRO_5007355315" description="Transmembrane 9 superfamily member" evidence="7">
    <location>
        <begin position="19"/>
        <end position="419"/>
    </location>
</feature>
<evidence type="ECO:0000256" key="5">
    <source>
        <dbReference type="ARBA" id="ARBA00022989"/>
    </source>
</evidence>
<dbReference type="Proteomes" id="UP000053201">
    <property type="component" value="Unassembled WGS sequence"/>
</dbReference>
<dbReference type="AlphaFoldDB" id="A0A0L0HE71"/>
<proteinExistence type="inferred from homology"/>
<dbReference type="PANTHER" id="PTHR10766">
    <property type="entry name" value="TRANSMEMBRANE 9 SUPERFAMILY PROTEIN"/>
    <property type="match status" value="1"/>
</dbReference>
<dbReference type="GO" id="GO:0072657">
    <property type="term" value="P:protein localization to membrane"/>
    <property type="evidence" value="ECO:0007669"/>
    <property type="project" value="TreeGrafter"/>
</dbReference>
<keyword evidence="4 7" id="KW-0732">Signal</keyword>
<dbReference type="OrthoDB" id="1666796at2759"/>
<evidence type="ECO:0000256" key="4">
    <source>
        <dbReference type="ARBA" id="ARBA00022729"/>
    </source>
</evidence>
<comment type="caution">
    <text evidence="7">Lacks conserved residue(s) required for the propagation of feature annotation.</text>
</comment>
<dbReference type="GeneID" id="27688930"/>
<comment type="similarity">
    <text evidence="2 7">Belongs to the nonaspanin (TM9SF) (TC 9.A.2) family.</text>
</comment>
<dbReference type="VEuPathDB" id="FungiDB:SPPG_05566"/>
<dbReference type="eggNOG" id="KOG1278">
    <property type="taxonomic scope" value="Eukaryota"/>
</dbReference>
<keyword evidence="5 7" id="KW-1133">Transmembrane helix</keyword>
<dbReference type="InParanoid" id="A0A0L0HE71"/>
<name>A0A0L0HE71_SPIPD</name>
<protein>
    <recommendedName>
        <fullName evidence="7">Transmembrane 9 superfamily member</fullName>
    </recommendedName>
</protein>
<evidence type="ECO:0000256" key="2">
    <source>
        <dbReference type="ARBA" id="ARBA00005227"/>
    </source>
</evidence>
<feature type="transmembrane region" description="Helical" evidence="7">
    <location>
        <begin position="357"/>
        <end position="377"/>
    </location>
</feature>
<dbReference type="OMA" id="PHPNIQW"/>
<keyword evidence="6 7" id="KW-0472">Membrane</keyword>